<accession>A0A4T0X5K5</accession>
<dbReference type="EMBL" id="SELW01000121">
    <property type="protein sequence ID" value="TID30756.1"/>
    <property type="molecule type" value="Genomic_DNA"/>
</dbReference>
<feature type="coiled-coil region" evidence="1">
    <location>
        <begin position="258"/>
        <end position="292"/>
    </location>
</feature>
<evidence type="ECO:0008006" key="4">
    <source>
        <dbReference type="Google" id="ProtNLM"/>
    </source>
</evidence>
<dbReference type="InterPro" id="IPR018859">
    <property type="entry name" value="BAR_dom-cont"/>
</dbReference>
<evidence type="ECO:0000313" key="3">
    <source>
        <dbReference type="Proteomes" id="UP000307173"/>
    </source>
</evidence>
<name>A0A4T0X5K5_9ASCO</name>
<dbReference type="Proteomes" id="UP000307173">
    <property type="component" value="Unassembled WGS sequence"/>
</dbReference>
<evidence type="ECO:0000313" key="2">
    <source>
        <dbReference type="EMBL" id="TID30756.1"/>
    </source>
</evidence>
<dbReference type="AlphaFoldDB" id="A0A4T0X5K5"/>
<keyword evidence="3" id="KW-1185">Reference proteome</keyword>
<dbReference type="InterPro" id="IPR027267">
    <property type="entry name" value="AH/BAR_dom_sf"/>
</dbReference>
<comment type="caution">
    <text evidence="2">The sequence shown here is derived from an EMBL/GenBank/DDBJ whole genome shotgun (WGS) entry which is preliminary data.</text>
</comment>
<gene>
    <name evidence="2" type="ORF">CANINC_000672</name>
</gene>
<dbReference type="OrthoDB" id="5549748at2759"/>
<dbReference type="Pfam" id="PF10455">
    <property type="entry name" value="BAR_2"/>
    <property type="match status" value="1"/>
</dbReference>
<reference evidence="2 3" key="1">
    <citation type="journal article" date="2019" name="Front. Genet.">
        <title>Whole-Genome Sequencing of the Opportunistic Yeast Pathogen Candida inconspicua Uncovers Its Hybrid Origin.</title>
        <authorList>
            <person name="Mixao V."/>
            <person name="Hansen A.P."/>
            <person name="Saus E."/>
            <person name="Boekhout T."/>
            <person name="Lass-Florl C."/>
            <person name="Gabaldon T."/>
        </authorList>
    </citation>
    <scope>NUCLEOTIDE SEQUENCE [LARGE SCALE GENOMIC DNA]</scope>
    <source>
        <strain evidence="2 3">CBS 180</strain>
    </source>
</reference>
<dbReference type="STRING" id="52247.A0A4T0X5K5"/>
<sequence length="336" mass="38564">MSMSIRFKETPVSFVAQLVQHPMSFFSNIQQQLQQTTSQLTESFNSLNLQDTATQIKSNIESEVSKVNSNLKPIIARTQRQIQEKIGANIDISELPQEYKDLENRVDEILKFYKKVLEITRTYEIESYDYPNHIKENVIDYGKLINEKISELSKANSTSEAEKVLLSGRKDRTPVTFAHTFATKLNSVNIDGSLGEAIKKISEIEIKIGNERLEQDNLIINEFNKKIEDLIKVEFQKCYELREKVLDARLNFDTVRAEIKANGETEELNKKLEEKEDELVSATEVAVESMKELIKPLDSINLMKILFKIQLNYHKNVATQLEGLIDSLEGVEVDED</sequence>
<keyword evidence="1" id="KW-0175">Coiled coil</keyword>
<dbReference type="Gene3D" id="1.20.1270.60">
    <property type="entry name" value="Arfaptin homology (AH) domain/BAR domain"/>
    <property type="match status" value="1"/>
</dbReference>
<proteinExistence type="predicted"/>
<dbReference type="SUPFAM" id="SSF103657">
    <property type="entry name" value="BAR/IMD domain-like"/>
    <property type="match status" value="1"/>
</dbReference>
<organism evidence="2 3">
    <name type="scientific">Pichia inconspicua</name>
    <dbReference type="NCBI Taxonomy" id="52247"/>
    <lineage>
        <taxon>Eukaryota</taxon>
        <taxon>Fungi</taxon>
        <taxon>Dikarya</taxon>
        <taxon>Ascomycota</taxon>
        <taxon>Saccharomycotina</taxon>
        <taxon>Pichiomycetes</taxon>
        <taxon>Pichiales</taxon>
        <taxon>Pichiaceae</taxon>
        <taxon>Pichia</taxon>
    </lineage>
</organism>
<protein>
    <recommendedName>
        <fullName evidence="4">BAR domain-containing protein</fullName>
    </recommendedName>
</protein>
<evidence type="ECO:0000256" key="1">
    <source>
        <dbReference type="SAM" id="Coils"/>
    </source>
</evidence>